<keyword evidence="2" id="KW-1185">Reference proteome</keyword>
<evidence type="ECO:0000313" key="1">
    <source>
        <dbReference type="EMBL" id="RIB11932.1"/>
    </source>
</evidence>
<evidence type="ECO:0000313" key="2">
    <source>
        <dbReference type="Proteomes" id="UP000266673"/>
    </source>
</evidence>
<dbReference type="Proteomes" id="UP000266673">
    <property type="component" value="Unassembled WGS sequence"/>
</dbReference>
<comment type="caution">
    <text evidence="1">The sequence shown here is derived from an EMBL/GenBank/DDBJ whole genome shotgun (WGS) entry which is preliminary data.</text>
</comment>
<organism evidence="1 2">
    <name type="scientific">Gigaspora rosea</name>
    <dbReference type="NCBI Taxonomy" id="44941"/>
    <lineage>
        <taxon>Eukaryota</taxon>
        <taxon>Fungi</taxon>
        <taxon>Fungi incertae sedis</taxon>
        <taxon>Mucoromycota</taxon>
        <taxon>Glomeromycotina</taxon>
        <taxon>Glomeromycetes</taxon>
        <taxon>Diversisporales</taxon>
        <taxon>Gigasporaceae</taxon>
        <taxon>Gigaspora</taxon>
    </lineage>
</organism>
<name>A0A397UNW9_9GLOM</name>
<protein>
    <submittedName>
        <fullName evidence="1">Uncharacterized protein</fullName>
    </submittedName>
</protein>
<dbReference type="EMBL" id="QKWP01001081">
    <property type="protein sequence ID" value="RIB11932.1"/>
    <property type="molecule type" value="Genomic_DNA"/>
</dbReference>
<reference evidence="1 2" key="1">
    <citation type="submission" date="2018-06" db="EMBL/GenBank/DDBJ databases">
        <title>Comparative genomics reveals the genomic features of Rhizophagus irregularis, R. cerebriforme, R. diaphanum and Gigaspora rosea, and their symbiotic lifestyle signature.</title>
        <authorList>
            <person name="Morin E."/>
            <person name="San Clemente H."/>
            <person name="Chen E.C.H."/>
            <person name="De La Providencia I."/>
            <person name="Hainaut M."/>
            <person name="Kuo A."/>
            <person name="Kohler A."/>
            <person name="Murat C."/>
            <person name="Tang N."/>
            <person name="Roy S."/>
            <person name="Loubradou J."/>
            <person name="Henrissat B."/>
            <person name="Grigoriev I.V."/>
            <person name="Corradi N."/>
            <person name="Roux C."/>
            <person name="Martin F.M."/>
        </authorList>
    </citation>
    <scope>NUCLEOTIDE SEQUENCE [LARGE SCALE GENOMIC DNA]</scope>
    <source>
        <strain evidence="1 2">DAOM 194757</strain>
    </source>
</reference>
<dbReference type="OrthoDB" id="2421706at2759"/>
<feature type="non-terminal residue" evidence="1">
    <location>
        <position position="1"/>
    </location>
</feature>
<accession>A0A397UNW9</accession>
<proteinExistence type="predicted"/>
<gene>
    <name evidence="1" type="ORF">C2G38_2202151</name>
</gene>
<dbReference type="AlphaFoldDB" id="A0A397UNW9"/>
<sequence length="137" mass="15412">WAIKGKQKFGKKGGAHISKEVADLLKGYFHAGNANSSQRYQPEDMLRALNEKADNNELDRAQIPKLETINPASVPAIAHQKSIVYQVGKNKLKGAYWVDYSNYEIETAGNWISRYSIAIKRETAEKMLTSLNNNSEK</sequence>